<gene>
    <name evidence="2" type="ORF">BJY01DRAFT_29430</name>
</gene>
<reference evidence="2 3" key="1">
    <citation type="submission" date="2024-07" db="EMBL/GenBank/DDBJ databases">
        <title>Section-level genome sequencing and comparative genomics of Aspergillus sections Usti and Cavernicolus.</title>
        <authorList>
            <consortium name="Lawrence Berkeley National Laboratory"/>
            <person name="Nybo J.L."/>
            <person name="Vesth T.C."/>
            <person name="Theobald S."/>
            <person name="Frisvad J.C."/>
            <person name="Larsen T.O."/>
            <person name="Kjaerboelling I."/>
            <person name="Rothschild-Mancinelli K."/>
            <person name="Lyhne E.K."/>
            <person name="Kogle M.E."/>
            <person name="Barry K."/>
            <person name="Clum A."/>
            <person name="Na H."/>
            <person name="Ledsgaard L."/>
            <person name="Lin J."/>
            <person name="Lipzen A."/>
            <person name="Kuo A."/>
            <person name="Riley R."/>
            <person name="Mondo S."/>
            <person name="Labutti K."/>
            <person name="Haridas S."/>
            <person name="Pangalinan J."/>
            <person name="Salamov A.A."/>
            <person name="Simmons B.A."/>
            <person name="Magnuson J.K."/>
            <person name="Chen J."/>
            <person name="Drula E."/>
            <person name="Henrissat B."/>
            <person name="Wiebenga A."/>
            <person name="Lubbers R.J."/>
            <person name="Gomes A.C."/>
            <person name="Makela M.R."/>
            <person name="Stajich J."/>
            <person name="Grigoriev I.V."/>
            <person name="Mortensen U.H."/>
            <person name="De Vries R.P."/>
            <person name="Baker S.E."/>
            <person name="Andersen M.R."/>
        </authorList>
    </citation>
    <scope>NUCLEOTIDE SEQUENCE [LARGE SCALE GENOMIC DNA]</scope>
    <source>
        <strain evidence="2 3">CBS 123904</strain>
    </source>
</reference>
<protein>
    <submittedName>
        <fullName evidence="2">Uncharacterized protein</fullName>
    </submittedName>
</protein>
<comment type="caution">
    <text evidence="2">The sequence shown here is derived from an EMBL/GenBank/DDBJ whole genome shotgun (WGS) entry which is preliminary data.</text>
</comment>
<sequence>MRNAKIWSTSPDSDGLHNAWRFRIWRTVWRTMFTTYVLIEVHVVCGEPKGTKGKYLQRRDRATGGDEAAATGTTGHKRSPMQGQLVAPGGRWSAVSQFGPQREFPVSVVAPSPHRTTTVELGTGQVEFFSRRSVGCSVQLSEPCHHPICT</sequence>
<accession>A0ABR4JG87</accession>
<dbReference type="Proteomes" id="UP001610446">
    <property type="component" value="Unassembled WGS sequence"/>
</dbReference>
<evidence type="ECO:0000313" key="2">
    <source>
        <dbReference type="EMBL" id="KAL2839056.1"/>
    </source>
</evidence>
<evidence type="ECO:0000313" key="3">
    <source>
        <dbReference type="Proteomes" id="UP001610446"/>
    </source>
</evidence>
<proteinExistence type="predicted"/>
<organism evidence="2 3">
    <name type="scientific">Aspergillus pseudoustus</name>
    <dbReference type="NCBI Taxonomy" id="1810923"/>
    <lineage>
        <taxon>Eukaryota</taxon>
        <taxon>Fungi</taxon>
        <taxon>Dikarya</taxon>
        <taxon>Ascomycota</taxon>
        <taxon>Pezizomycotina</taxon>
        <taxon>Eurotiomycetes</taxon>
        <taxon>Eurotiomycetidae</taxon>
        <taxon>Eurotiales</taxon>
        <taxon>Aspergillaceae</taxon>
        <taxon>Aspergillus</taxon>
        <taxon>Aspergillus subgen. Nidulantes</taxon>
    </lineage>
</organism>
<dbReference type="EMBL" id="JBFXLU010000138">
    <property type="protein sequence ID" value="KAL2839056.1"/>
    <property type="molecule type" value="Genomic_DNA"/>
</dbReference>
<name>A0ABR4JG87_9EURO</name>
<feature type="compositionally biased region" description="Low complexity" evidence="1">
    <location>
        <begin position="65"/>
        <end position="74"/>
    </location>
</feature>
<keyword evidence="3" id="KW-1185">Reference proteome</keyword>
<evidence type="ECO:0000256" key="1">
    <source>
        <dbReference type="SAM" id="MobiDB-lite"/>
    </source>
</evidence>
<feature type="region of interest" description="Disordered" evidence="1">
    <location>
        <begin position="52"/>
        <end position="84"/>
    </location>
</feature>